<dbReference type="SUPFAM" id="SSF58104">
    <property type="entry name" value="Methyl-accepting chemotaxis protein (MCP) signaling domain"/>
    <property type="match status" value="1"/>
</dbReference>
<dbReference type="InterPro" id="IPR000014">
    <property type="entry name" value="PAS"/>
</dbReference>
<sequence length="432" mass="48221">MFFNKLRQENVHLQEQLALMRGMLASISQSMATIEFSVDGEILEANELLLTCMGYQKSEIIGQHHRMFCFDEDSHSAEYRTFWSHLARGEPQKGTFRRKNKSGELVWLEATYFPVTVNGKVEKIMKIASDVTEQTESQRYMESVLSALDRSLAIIEFEPDGTIIKANDNFLNTVGYRREQIQGQHHRMFCDQSFIDDNPTFWADLARGEMKNGKFLRLNSYGEQLWLEATYNPIFDQDGKVTKVIKFASDVSEQERKNIAVNQATEIAYSTSVETAQIAKEGAQKLSDSVAVSEQISGQVQDTATKIRQLNDKSQSIEEIVSTIQAIAEQTNLLALNAAIEAARAGDQGRGFAVVADEVRQLASRTAESTAEISEVVSENKQLTLSVTSSMEEVIGISDKGVNMIVEASSVMDEIYKGAENVSQTVNSLSES</sequence>
<name>A0A1M7Z0E0_9VIBR</name>
<dbReference type="Proteomes" id="UP000184600">
    <property type="component" value="Unassembled WGS sequence"/>
</dbReference>
<dbReference type="SMART" id="SM00086">
    <property type="entry name" value="PAC"/>
    <property type="match status" value="2"/>
</dbReference>
<dbReference type="SMART" id="SM00091">
    <property type="entry name" value="PAS"/>
    <property type="match status" value="2"/>
</dbReference>
<dbReference type="Pfam" id="PF13426">
    <property type="entry name" value="PAS_9"/>
    <property type="match status" value="1"/>
</dbReference>
<organism evidence="5 6">
    <name type="scientific">Vibrio quintilis</name>
    <dbReference type="NCBI Taxonomy" id="1117707"/>
    <lineage>
        <taxon>Bacteria</taxon>
        <taxon>Pseudomonadati</taxon>
        <taxon>Pseudomonadota</taxon>
        <taxon>Gammaproteobacteria</taxon>
        <taxon>Vibrionales</taxon>
        <taxon>Vibrionaceae</taxon>
        <taxon>Vibrio</taxon>
    </lineage>
</organism>
<dbReference type="Gene3D" id="3.30.450.20">
    <property type="entry name" value="PAS domain"/>
    <property type="match status" value="2"/>
</dbReference>
<reference evidence="6" key="1">
    <citation type="submission" date="2016-12" db="EMBL/GenBank/DDBJ databases">
        <authorList>
            <person name="Rodrigo-Torres L."/>
            <person name="Arahal R.D."/>
            <person name="Lucena T."/>
        </authorList>
    </citation>
    <scope>NUCLEOTIDE SEQUENCE [LARGE SCALE GENOMIC DNA]</scope>
</reference>
<feature type="domain" description="PAS" evidence="3">
    <location>
        <begin position="137"/>
        <end position="184"/>
    </location>
</feature>
<accession>A0A1M7Z0E0</accession>
<keyword evidence="6" id="KW-1185">Reference proteome</keyword>
<dbReference type="GO" id="GO:0007165">
    <property type="term" value="P:signal transduction"/>
    <property type="evidence" value="ECO:0007669"/>
    <property type="project" value="UniProtKB-KW"/>
</dbReference>
<dbReference type="PANTHER" id="PTHR24422">
    <property type="entry name" value="CHEMOTAXIS PROTEIN METHYLTRANSFERASE"/>
    <property type="match status" value="1"/>
</dbReference>
<dbReference type="InterPro" id="IPR000700">
    <property type="entry name" value="PAS-assoc_C"/>
</dbReference>
<keyword evidence="1" id="KW-0807">Transducer</keyword>
<dbReference type="PROSITE" id="PS50111">
    <property type="entry name" value="CHEMOTAXIS_TRANSDUC_2"/>
    <property type="match status" value="1"/>
</dbReference>
<dbReference type="InterPro" id="IPR035965">
    <property type="entry name" value="PAS-like_dom_sf"/>
</dbReference>
<dbReference type="STRING" id="1117707.VQ7734_04064"/>
<gene>
    <name evidence="5" type="primary">bdlA_2</name>
    <name evidence="5" type="ORF">VQ7734_04064</name>
</gene>
<evidence type="ECO:0000313" key="5">
    <source>
        <dbReference type="EMBL" id="SHO58293.1"/>
    </source>
</evidence>
<dbReference type="RefSeq" id="WP_073585737.1">
    <property type="nucleotide sequence ID" value="NZ_AP024898.1"/>
</dbReference>
<feature type="domain" description="Methyl-accepting transducer" evidence="2">
    <location>
        <begin position="261"/>
        <end position="432"/>
    </location>
</feature>
<protein>
    <submittedName>
        <fullName evidence="5">Biofilm dispersion protein BdlA</fullName>
    </submittedName>
</protein>
<dbReference type="NCBIfam" id="TIGR00229">
    <property type="entry name" value="sensory_box"/>
    <property type="match status" value="2"/>
</dbReference>
<dbReference type="Pfam" id="PF00015">
    <property type="entry name" value="MCPsignal"/>
    <property type="match status" value="1"/>
</dbReference>
<evidence type="ECO:0000259" key="4">
    <source>
        <dbReference type="PROSITE" id="PS50113"/>
    </source>
</evidence>
<dbReference type="InterPro" id="IPR050903">
    <property type="entry name" value="Bact_Chemotaxis_MeTrfase"/>
</dbReference>
<feature type="domain" description="PAC" evidence="4">
    <location>
        <begin position="211"/>
        <end position="263"/>
    </location>
</feature>
<evidence type="ECO:0000259" key="3">
    <source>
        <dbReference type="PROSITE" id="PS50112"/>
    </source>
</evidence>
<dbReference type="PROSITE" id="PS50112">
    <property type="entry name" value="PAS"/>
    <property type="match status" value="1"/>
</dbReference>
<dbReference type="GO" id="GO:0016020">
    <property type="term" value="C:membrane"/>
    <property type="evidence" value="ECO:0007669"/>
    <property type="project" value="InterPro"/>
</dbReference>
<dbReference type="InterPro" id="IPR001610">
    <property type="entry name" value="PAC"/>
</dbReference>
<dbReference type="InterPro" id="IPR004089">
    <property type="entry name" value="MCPsignal_dom"/>
</dbReference>
<dbReference type="PROSITE" id="PS50113">
    <property type="entry name" value="PAC"/>
    <property type="match status" value="2"/>
</dbReference>
<dbReference type="GO" id="GO:0006935">
    <property type="term" value="P:chemotaxis"/>
    <property type="evidence" value="ECO:0007669"/>
    <property type="project" value="UniProtKB-ARBA"/>
</dbReference>
<dbReference type="AlphaFoldDB" id="A0A1M7Z0E0"/>
<dbReference type="SUPFAM" id="SSF55785">
    <property type="entry name" value="PYP-like sensor domain (PAS domain)"/>
    <property type="match status" value="2"/>
</dbReference>
<evidence type="ECO:0000313" key="6">
    <source>
        <dbReference type="Proteomes" id="UP000184600"/>
    </source>
</evidence>
<evidence type="ECO:0000256" key="1">
    <source>
        <dbReference type="PROSITE-ProRule" id="PRU00284"/>
    </source>
</evidence>
<dbReference type="InterPro" id="IPR013655">
    <property type="entry name" value="PAS_fold_3"/>
</dbReference>
<dbReference type="Gene3D" id="1.10.287.950">
    <property type="entry name" value="Methyl-accepting chemotaxis protein"/>
    <property type="match status" value="1"/>
</dbReference>
<evidence type="ECO:0000259" key="2">
    <source>
        <dbReference type="PROSITE" id="PS50111"/>
    </source>
</evidence>
<dbReference type="Pfam" id="PF08447">
    <property type="entry name" value="PAS_3"/>
    <property type="match status" value="1"/>
</dbReference>
<dbReference type="PANTHER" id="PTHR24422:SF10">
    <property type="entry name" value="CHEMOTAXIS PROTEIN METHYLTRANSFERASE 2"/>
    <property type="match status" value="1"/>
</dbReference>
<feature type="domain" description="PAC" evidence="4">
    <location>
        <begin position="92"/>
        <end position="143"/>
    </location>
</feature>
<proteinExistence type="predicted"/>
<dbReference type="CDD" id="cd00130">
    <property type="entry name" value="PAS"/>
    <property type="match status" value="2"/>
</dbReference>
<dbReference type="OrthoDB" id="9765776at2"/>
<dbReference type="EMBL" id="FRFG01000060">
    <property type="protein sequence ID" value="SHO58293.1"/>
    <property type="molecule type" value="Genomic_DNA"/>
</dbReference>
<dbReference type="SMART" id="SM00283">
    <property type="entry name" value="MA"/>
    <property type="match status" value="1"/>
</dbReference>